<dbReference type="Proteomes" id="UP000612362">
    <property type="component" value="Unassembled WGS sequence"/>
</dbReference>
<dbReference type="GO" id="GO:0003677">
    <property type="term" value="F:DNA binding"/>
    <property type="evidence" value="ECO:0007669"/>
    <property type="project" value="InterPro"/>
</dbReference>
<comment type="caution">
    <text evidence="2">The sequence shown here is derived from an EMBL/GenBank/DDBJ whole genome shotgun (WGS) entry which is preliminary data.</text>
</comment>
<protein>
    <recommendedName>
        <fullName evidence="1">HTH merR-type domain-containing protein</fullName>
    </recommendedName>
</protein>
<evidence type="ECO:0000313" key="3">
    <source>
        <dbReference type="Proteomes" id="UP000612362"/>
    </source>
</evidence>
<proteinExistence type="predicted"/>
<dbReference type="InterPro" id="IPR009061">
    <property type="entry name" value="DNA-bd_dom_put_sf"/>
</dbReference>
<dbReference type="EMBL" id="BNJF01000001">
    <property type="protein sequence ID" value="GHO42383.1"/>
    <property type="molecule type" value="Genomic_DNA"/>
</dbReference>
<dbReference type="InterPro" id="IPR000551">
    <property type="entry name" value="MerR-type_HTH_dom"/>
</dbReference>
<dbReference type="AlphaFoldDB" id="A0A8J3HWY2"/>
<name>A0A8J3HWY2_9CHLR</name>
<dbReference type="PROSITE" id="PS50937">
    <property type="entry name" value="HTH_MERR_2"/>
    <property type="match status" value="1"/>
</dbReference>
<accession>A0A8J3HWY2</accession>
<dbReference type="GO" id="GO:0006355">
    <property type="term" value="P:regulation of DNA-templated transcription"/>
    <property type="evidence" value="ECO:0007669"/>
    <property type="project" value="InterPro"/>
</dbReference>
<feature type="domain" description="HTH merR-type" evidence="1">
    <location>
        <begin position="19"/>
        <end position="87"/>
    </location>
</feature>
<dbReference type="SUPFAM" id="SSF46955">
    <property type="entry name" value="Putative DNA-binding domain"/>
    <property type="match status" value="1"/>
</dbReference>
<sequence length="118" mass="13230">MEKPTVTRIVFQQYRAPISYSEAEAANACCLSIQALHLLQASGLIEGGEPNQERSYSEEDVFQLRRIRRLQQELGINLAGVEVILHLLQRLESVHKELDEERSRALISASARGLLSGD</sequence>
<evidence type="ECO:0000313" key="2">
    <source>
        <dbReference type="EMBL" id="GHO42383.1"/>
    </source>
</evidence>
<organism evidence="2 3">
    <name type="scientific">Ktedonospora formicarum</name>
    <dbReference type="NCBI Taxonomy" id="2778364"/>
    <lineage>
        <taxon>Bacteria</taxon>
        <taxon>Bacillati</taxon>
        <taxon>Chloroflexota</taxon>
        <taxon>Ktedonobacteria</taxon>
        <taxon>Ktedonobacterales</taxon>
        <taxon>Ktedonobacteraceae</taxon>
        <taxon>Ktedonospora</taxon>
    </lineage>
</organism>
<dbReference type="RefSeq" id="WP_220191929.1">
    <property type="nucleotide sequence ID" value="NZ_BNJF01000001.1"/>
</dbReference>
<dbReference type="Gene3D" id="1.10.1660.10">
    <property type="match status" value="1"/>
</dbReference>
<dbReference type="Pfam" id="PF13591">
    <property type="entry name" value="MerR_2"/>
    <property type="match status" value="1"/>
</dbReference>
<gene>
    <name evidence="2" type="ORF">KSX_05460</name>
</gene>
<keyword evidence="3" id="KW-1185">Reference proteome</keyword>
<evidence type="ECO:0000259" key="1">
    <source>
        <dbReference type="PROSITE" id="PS50937"/>
    </source>
</evidence>
<dbReference type="SMART" id="SM00422">
    <property type="entry name" value="HTH_MERR"/>
    <property type="match status" value="1"/>
</dbReference>
<reference evidence="2" key="1">
    <citation type="submission" date="2020-10" db="EMBL/GenBank/DDBJ databases">
        <title>Taxonomic study of unclassified bacteria belonging to the class Ktedonobacteria.</title>
        <authorList>
            <person name="Yabe S."/>
            <person name="Wang C.M."/>
            <person name="Zheng Y."/>
            <person name="Sakai Y."/>
            <person name="Cavaletti L."/>
            <person name="Monciardini P."/>
            <person name="Donadio S."/>
        </authorList>
    </citation>
    <scope>NUCLEOTIDE SEQUENCE</scope>
    <source>
        <strain evidence="2">SOSP1-1</strain>
    </source>
</reference>